<gene>
    <name evidence="1" type="ORF">STHERMO_0940</name>
    <name evidence="2" type="ORF">STHERMO_0961</name>
</gene>
<evidence type="ECO:0000313" key="4">
    <source>
        <dbReference type="Proteomes" id="UP000509833"/>
    </source>
</evidence>
<evidence type="ECO:0000313" key="1">
    <source>
        <dbReference type="EMBL" id="CAD0137389.1"/>
    </source>
</evidence>
<dbReference type="EMBL" id="LR822017">
    <property type="protein sequence ID" value="CAD0137389.1"/>
    <property type="molecule type" value="Genomic_DNA"/>
</dbReference>
<evidence type="ECO:0000313" key="2">
    <source>
        <dbReference type="EMBL" id="CAD0152242.1"/>
    </source>
</evidence>
<sequence length="20" mass="2462">MRVTNEGDKVIQTYIFKYKK</sequence>
<reference evidence="3 4" key="1">
    <citation type="submission" date="2020-06" db="EMBL/GenBank/DDBJ databases">
        <authorList>
            <person name="Chuat V."/>
        </authorList>
    </citation>
    <scope>NUCLEOTIDE SEQUENCE [LARGE SCALE GENOMIC DNA]</scope>
    <source>
        <strain evidence="1">STH_CIRM_336</strain>
        <strain evidence="2">STH_CIRM_998</strain>
    </source>
</reference>
<accession>A0A7U7H032</accession>
<dbReference type="AlphaFoldDB" id="A0A7U7H032"/>
<dbReference type="EMBL" id="LR822027">
    <property type="protein sequence ID" value="CAD0152242.1"/>
    <property type="molecule type" value="Genomic_DNA"/>
</dbReference>
<organism evidence="1 4">
    <name type="scientific">Streptococcus thermophilus</name>
    <dbReference type="NCBI Taxonomy" id="1308"/>
    <lineage>
        <taxon>Bacteria</taxon>
        <taxon>Bacillati</taxon>
        <taxon>Bacillota</taxon>
        <taxon>Bacilli</taxon>
        <taxon>Lactobacillales</taxon>
        <taxon>Streptococcaceae</taxon>
        <taxon>Streptococcus</taxon>
    </lineage>
</organism>
<dbReference type="Proteomes" id="UP000509791">
    <property type="component" value="Chromosome"/>
</dbReference>
<protein>
    <submittedName>
        <fullName evidence="1">Uncharacterized protein</fullName>
    </submittedName>
</protein>
<dbReference type="Proteomes" id="UP000509833">
    <property type="component" value="Chromosome"/>
</dbReference>
<name>A0A7U7H032_STRTR</name>
<proteinExistence type="predicted"/>
<evidence type="ECO:0000313" key="3">
    <source>
        <dbReference type="Proteomes" id="UP000509791"/>
    </source>
</evidence>